<dbReference type="EMBL" id="MUJK01000001">
    <property type="protein sequence ID" value="POF43557.1"/>
    <property type="molecule type" value="Genomic_DNA"/>
</dbReference>
<evidence type="ECO:0008006" key="4">
    <source>
        <dbReference type="Google" id="ProtNLM"/>
    </source>
</evidence>
<evidence type="ECO:0000313" key="2">
    <source>
        <dbReference type="EMBL" id="POF43557.1"/>
    </source>
</evidence>
<organism evidence="2 3">
    <name type="scientific">Pseudomonas laurylsulfativorans</name>
    <dbReference type="NCBI Taxonomy" id="1943631"/>
    <lineage>
        <taxon>Bacteria</taxon>
        <taxon>Pseudomonadati</taxon>
        <taxon>Pseudomonadota</taxon>
        <taxon>Gammaproteobacteria</taxon>
        <taxon>Pseudomonadales</taxon>
        <taxon>Pseudomonadaceae</taxon>
        <taxon>Pseudomonas</taxon>
    </lineage>
</organism>
<name>A0A2S3VUD9_9PSED</name>
<protein>
    <recommendedName>
        <fullName evidence="4">Lipoprotein</fullName>
    </recommendedName>
</protein>
<evidence type="ECO:0000313" key="3">
    <source>
        <dbReference type="Proteomes" id="UP000237440"/>
    </source>
</evidence>
<sequence length="118" mass="12724">MKWGLWVLCLTVLVSGCANVSDINESLPTMSVISGKKPHEYAQCLSEKLADSRGALQIEPHKEGLRVIVPLKYSSGPSAVFDIEERSGGSSIKLHESMSNVPVRPKDVQKAATECISG</sequence>
<comment type="caution">
    <text evidence="2">The sequence shown here is derived from an EMBL/GenBank/DDBJ whole genome shotgun (WGS) entry which is preliminary data.</text>
</comment>
<dbReference type="RefSeq" id="WP_103393190.1">
    <property type="nucleotide sequence ID" value="NZ_MUJK01000001.1"/>
</dbReference>
<keyword evidence="1" id="KW-0732">Signal</keyword>
<gene>
    <name evidence="2" type="ORF">B0D71_01720</name>
</gene>
<dbReference type="PROSITE" id="PS51257">
    <property type="entry name" value="PROKAR_LIPOPROTEIN"/>
    <property type="match status" value="1"/>
</dbReference>
<accession>A0A2S3VUD9</accession>
<dbReference type="OrthoDB" id="6888982at2"/>
<dbReference type="Proteomes" id="UP000237440">
    <property type="component" value="Unassembled WGS sequence"/>
</dbReference>
<keyword evidence="3" id="KW-1185">Reference proteome</keyword>
<proteinExistence type="predicted"/>
<evidence type="ECO:0000256" key="1">
    <source>
        <dbReference type="SAM" id="SignalP"/>
    </source>
</evidence>
<feature type="signal peptide" evidence="1">
    <location>
        <begin position="1"/>
        <end position="20"/>
    </location>
</feature>
<feature type="chain" id="PRO_5015740860" description="Lipoprotein" evidence="1">
    <location>
        <begin position="21"/>
        <end position="118"/>
    </location>
</feature>
<reference evidence="3" key="1">
    <citation type="submission" date="2017-02" db="EMBL/GenBank/DDBJ databases">
        <authorList>
            <person name="Furmanczyk E.M."/>
        </authorList>
    </citation>
    <scope>NUCLEOTIDE SEQUENCE [LARGE SCALE GENOMIC DNA]</scope>
    <source>
        <strain evidence="3">AP3_22</strain>
    </source>
</reference>
<dbReference type="AlphaFoldDB" id="A0A2S3VUD9"/>